<feature type="transmembrane region" description="Helical" evidence="1">
    <location>
        <begin position="121"/>
        <end position="148"/>
    </location>
</feature>
<evidence type="ECO:0000313" key="3">
    <source>
        <dbReference type="Proteomes" id="UP000026915"/>
    </source>
</evidence>
<dbReference type="HOGENOM" id="CLU_904342_0_0_1"/>
<keyword evidence="1" id="KW-0812">Transmembrane</keyword>
<dbReference type="AlphaFoldDB" id="A0A061ESR5"/>
<gene>
    <name evidence="2" type="ORF">TCM_022410</name>
</gene>
<keyword evidence="1" id="KW-0472">Membrane</keyword>
<reference evidence="2 3" key="1">
    <citation type="journal article" date="2013" name="Genome Biol.">
        <title>The genome sequence of the most widely cultivated cacao type and its use to identify candidate genes regulating pod color.</title>
        <authorList>
            <person name="Motamayor J.C."/>
            <person name="Mockaitis K."/>
            <person name="Schmutz J."/>
            <person name="Haiminen N."/>
            <person name="Iii D.L."/>
            <person name="Cornejo O."/>
            <person name="Findley S.D."/>
            <person name="Zheng P."/>
            <person name="Utro F."/>
            <person name="Royaert S."/>
            <person name="Saski C."/>
            <person name="Jenkins J."/>
            <person name="Podicheti R."/>
            <person name="Zhao M."/>
            <person name="Scheffler B.E."/>
            <person name="Stack J.C."/>
            <person name="Feltus F.A."/>
            <person name="Mustiga G.M."/>
            <person name="Amores F."/>
            <person name="Phillips W."/>
            <person name="Marelli J.P."/>
            <person name="May G.D."/>
            <person name="Shapiro H."/>
            <person name="Ma J."/>
            <person name="Bustamante C.D."/>
            <person name="Schnell R.J."/>
            <person name="Main D."/>
            <person name="Gilbert D."/>
            <person name="Parida L."/>
            <person name="Kuhn D.N."/>
        </authorList>
    </citation>
    <scope>NUCLEOTIDE SEQUENCE [LARGE SCALE GENOMIC DNA]</scope>
    <source>
        <strain evidence="3">cv. Matina 1-6</strain>
    </source>
</reference>
<evidence type="ECO:0000256" key="1">
    <source>
        <dbReference type="SAM" id="Phobius"/>
    </source>
</evidence>
<organism evidence="2 3">
    <name type="scientific">Theobroma cacao</name>
    <name type="common">Cacao</name>
    <name type="synonym">Cocoa</name>
    <dbReference type="NCBI Taxonomy" id="3641"/>
    <lineage>
        <taxon>Eukaryota</taxon>
        <taxon>Viridiplantae</taxon>
        <taxon>Streptophyta</taxon>
        <taxon>Embryophyta</taxon>
        <taxon>Tracheophyta</taxon>
        <taxon>Spermatophyta</taxon>
        <taxon>Magnoliopsida</taxon>
        <taxon>eudicotyledons</taxon>
        <taxon>Gunneridae</taxon>
        <taxon>Pentapetalae</taxon>
        <taxon>rosids</taxon>
        <taxon>malvids</taxon>
        <taxon>Malvales</taxon>
        <taxon>Malvaceae</taxon>
        <taxon>Byttnerioideae</taxon>
        <taxon>Theobroma</taxon>
    </lineage>
</organism>
<dbReference type="Gramene" id="EOY08090">
    <property type="protein sequence ID" value="EOY08090"/>
    <property type="gene ID" value="TCM_022410"/>
</dbReference>
<dbReference type="InParanoid" id="A0A061ESR5"/>
<feature type="transmembrane region" description="Helical" evidence="1">
    <location>
        <begin position="19"/>
        <end position="36"/>
    </location>
</feature>
<proteinExistence type="predicted"/>
<feature type="transmembrane region" description="Helical" evidence="1">
    <location>
        <begin position="82"/>
        <end position="100"/>
    </location>
</feature>
<accession>A0A061ESR5</accession>
<name>A0A061ESR5_THECC</name>
<evidence type="ECO:0000313" key="2">
    <source>
        <dbReference type="EMBL" id="EOY08090.1"/>
    </source>
</evidence>
<keyword evidence="1" id="KW-1133">Transmembrane helix</keyword>
<feature type="transmembrane region" description="Helical" evidence="1">
    <location>
        <begin position="48"/>
        <end position="70"/>
    </location>
</feature>
<keyword evidence="3" id="KW-1185">Reference proteome</keyword>
<dbReference type="Proteomes" id="UP000026915">
    <property type="component" value="Chromosome 5"/>
</dbReference>
<protein>
    <submittedName>
        <fullName evidence="2">Uncharacterized protein</fullName>
    </submittedName>
</protein>
<sequence>MEEYPVTSNSHVIKTVNRFIPPFYFCSINGFLLSLFHRRSPFFPSSSLVGHTLDFSFLFLSPFHLFYFYFLSFFFSSFADPIIIIISSLSFSFTPCGWPLPIQHKNISVASYLTTWATAHVGLSLFFFFTITYINFYIHLLLLLFILFTQNNKIYIQILNFFVFATQSSSFRILKFVLPTHVKILISFYLLLHVYNQNIETCHKPQLGYIAFCSLSFNVSSLRKISRTMSSGCSQSEYKPITYSLMPKAVNTISSLEFYSYLPIVTPSAHLLTHCLIAHQPLMTIQIRPLINSQTSAFSHFSIHFENT</sequence>
<dbReference type="EMBL" id="CM001883">
    <property type="protein sequence ID" value="EOY08090.1"/>
    <property type="molecule type" value="Genomic_DNA"/>
</dbReference>